<evidence type="ECO:0000313" key="2">
    <source>
        <dbReference type="Proteomes" id="UP000250266"/>
    </source>
</evidence>
<sequence length="176" mass="18650">MSEIEPPAKARPDTIVAISVIDKQYADLARSSLEGTILQIKQTDSTPFIGLKDTKESTEARKLALNGLRSKMPEILPKLGIGAVDANSLTMGPTLYFTGKYTRVQYPNNSVVCTLAFGPHRDSQVPVGHEVPGLQSGWGCCWAGPRIVEWKGSGGGIGAIVTVPITSLDVTAGSAQ</sequence>
<dbReference type="EMBL" id="KV745265">
    <property type="protein sequence ID" value="OCK75881.1"/>
    <property type="molecule type" value="Genomic_DNA"/>
</dbReference>
<gene>
    <name evidence="1" type="ORF">K432DRAFT_429121</name>
</gene>
<evidence type="ECO:0000313" key="1">
    <source>
        <dbReference type="EMBL" id="OCK75881.1"/>
    </source>
</evidence>
<reference evidence="1 2" key="1">
    <citation type="journal article" date="2016" name="Nat. Commun.">
        <title>Ectomycorrhizal ecology is imprinted in the genome of the dominant symbiotic fungus Cenococcum geophilum.</title>
        <authorList>
            <consortium name="DOE Joint Genome Institute"/>
            <person name="Peter M."/>
            <person name="Kohler A."/>
            <person name="Ohm R.A."/>
            <person name="Kuo A."/>
            <person name="Krutzmann J."/>
            <person name="Morin E."/>
            <person name="Arend M."/>
            <person name="Barry K.W."/>
            <person name="Binder M."/>
            <person name="Choi C."/>
            <person name="Clum A."/>
            <person name="Copeland A."/>
            <person name="Grisel N."/>
            <person name="Haridas S."/>
            <person name="Kipfer T."/>
            <person name="LaButti K."/>
            <person name="Lindquist E."/>
            <person name="Lipzen A."/>
            <person name="Maire R."/>
            <person name="Meier B."/>
            <person name="Mihaltcheva S."/>
            <person name="Molinier V."/>
            <person name="Murat C."/>
            <person name="Poggeler S."/>
            <person name="Quandt C.A."/>
            <person name="Sperisen C."/>
            <person name="Tritt A."/>
            <person name="Tisserant E."/>
            <person name="Crous P.W."/>
            <person name="Henrissat B."/>
            <person name="Nehls U."/>
            <person name="Egli S."/>
            <person name="Spatafora J.W."/>
            <person name="Grigoriev I.V."/>
            <person name="Martin F.M."/>
        </authorList>
    </citation>
    <scope>NUCLEOTIDE SEQUENCE [LARGE SCALE GENOMIC DNA]</scope>
    <source>
        <strain evidence="1 2">CBS 459.81</strain>
    </source>
</reference>
<accession>A0A8E2E2B0</accession>
<name>A0A8E2E2B0_9PEZI</name>
<organism evidence="1 2">
    <name type="scientific">Lepidopterella palustris CBS 459.81</name>
    <dbReference type="NCBI Taxonomy" id="1314670"/>
    <lineage>
        <taxon>Eukaryota</taxon>
        <taxon>Fungi</taxon>
        <taxon>Dikarya</taxon>
        <taxon>Ascomycota</taxon>
        <taxon>Pezizomycotina</taxon>
        <taxon>Dothideomycetes</taxon>
        <taxon>Pleosporomycetidae</taxon>
        <taxon>Mytilinidiales</taxon>
        <taxon>Argynnaceae</taxon>
        <taxon>Lepidopterella</taxon>
    </lineage>
</organism>
<keyword evidence="2" id="KW-1185">Reference proteome</keyword>
<dbReference type="Proteomes" id="UP000250266">
    <property type="component" value="Unassembled WGS sequence"/>
</dbReference>
<protein>
    <submittedName>
        <fullName evidence="1">Uncharacterized protein</fullName>
    </submittedName>
</protein>
<proteinExistence type="predicted"/>
<dbReference type="AlphaFoldDB" id="A0A8E2E2B0"/>